<organism evidence="1 2">
    <name type="scientific">Luteimonas lutimaris</name>
    <dbReference type="NCBI Taxonomy" id="698645"/>
    <lineage>
        <taxon>Bacteria</taxon>
        <taxon>Pseudomonadati</taxon>
        <taxon>Pseudomonadota</taxon>
        <taxon>Gammaproteobacteria</taxon>
        <taxon>Lysobacterales</taxon>
        <taxon>Lysobacteraceae</taxon>
        <taxon>Luteimonas</taxon>
    </lineage>
</organism>
<evidence type="ECO:0000313" key="1">
    <source>
        <dbReference type="EMBL" id="GAA3920364.1"/>
    </source>
</evidence>
<dbReference type="RefSeq" id="WP_344759095.1">
    <property type="nucleotide sequence ID" value="NZ_BAAAZU010000004.1"/>
</dbReference>
<comment type="caution">
    <text evidence="1">The sequence shown here is derived from an EMBL/GenBank/DDBJ whole genome shotgun (WGS) entry which is preliminary data.</text>
</comment>
<proteinExistence type="predicted"/>
<gene>
    <name evidence="1" type="ORF">GCM10022229_12540</name>
</gene>
<protein>
    <recommendedName>
        <fullName evidence="3">Biotin--protein ligase</fullName>
    </recommendedName>
</protein>
<dbReference type="EMBL" id="BAAAZU010000004">
    <property type="protein sequence ID" value="GAA3920364.1"/>
    <property type="molecule type" value="Genomic_DNA"/>
</dbReference>
<dbReference type="Gene3D" id="3.30.390.50">
    <property type="entry name" value="CO dehydrogenase flavoprotein, C-terminal domain"/>
    <property type="match status" value="1"/>
</dbReference>
<dbReference type="Proteomes" id="UP001501727">
    <property type="component" value="Unassembled WGS sequence"/>
</dbReference>
<name>A0ABP7MGT9_9GAMM</name>
<keyword evidence="2" id="KW-1185">Reference proteome</keyword>
<evidence type="ECO:0008006" key="3">
    <source>
        <dbReference type="Google" id="ProtNLM"/>
    </source>
</evidence>
<reference evidence="2" key="1">
    <citation type="journal article" date="2019" name="Int. J. Syst. Evol. Microbiol.">
        <title>The Global Catalogue of Microorganisms (GCM) 10K type strain sequencing project: providing services to taxonomists for standard genome sequencing and annotation.</title>
        <authorList>
            <consortium name="The Broad Institute Genomics Platform"/>
            <consortium name="The Broad Institute Genome Sequencing Center for Infectious Disease"/>
            <person name="Wu L."/>
            <person name="Ma J."/>
        </authorList>
    </citation>
    <scope>NUCLEOTIDE SEQUENCE [LARGE SCALE GENOMIC DNA]</scope>
    <source>
        <strain evidence="2">JCM 16916</strain>
    </source>
</reference>
<evidence type="ECO:0000313" key="2">
    <source>
        <dbReference type="Proteomes" id="UP001501727"/>
    </source>
</evidence>
<accession>A0ABP7MGT9</accession>
<sequence>MDASNNAVHGEYKVPGGKLVVVDLSIVDGRMAGVQVSGDFFLEPASALDTIDAALEGLPVDTGEAALAAAVGAALGRAPQLFGITPEGVAIAVRRAIDTAPPQAGAGGTA</sequence>